<evidence type="ECO:0000313" key="2">
    <source>
        <dbReference type="EMBL" id="CAF1273500.1"/>
    </source>
</evidence>
<dbReference type="EMBL" id="CAJNOU010001953">
    <property type="protein sequence ID" value="CAF1273500.1"/>
    <property type="molecule type" value="Genomic_DNA"/>
</dbReference>
<organism evidence="2 4">
    <name type="scientific">Rotaria sordida</name>
    <dbReference type="NCBI Taxonomy" id="392033"/>
    <lineage>
        <taxon>Eukaryota</taxon>
        <taxon>Metazoa</taxon>
        <taxon>Spiralia</taxon>
        <taxon>Gnathifera</taxon>
        <taxon>Rotifera</taxon>
        <taxon>Eurotatoria</taxon>
        <taxon>Bdelloidea</taxon>
        <taxon>Philodinida</taxon>
        <taxon>Philodinidae</taxon>
        <taxon>Rotaria</taxon>
    </lineage>
</organism>
<comment type="caution">
    <text evidence="2">The sequence shown here is derived from an EMBL/GenBank/DDBJ whole genome shotgun (WGS) entry which is preliminary data.</text>
</comment>
<dbReference type="Proteomes" id="UP000663874">
    <property type="component" value="Unassembled WGS sequence"/>
</dbReference>
<evidence type="ECO:0000256" key="1">
    <source>
        <dbReference type="SAM" id="SignalP"/>
    </source>
</evidence>
<feature type="signal peptide" evidence="1">
    <location>
        <begin position="1"/>
        <end position="19"/>
    </location>
</feature>
<dbReference type="EMBL" id="CAJOBE010000889">
    <property type="protein sequence ID" value="CAF3695977.1"/>
    <property type="molecule type" value="Genomic_DNA"/>
</dbReference>
<dbReference type="Proteomes" id="UP000663889">
    <property type="component" value="Unassembled WGS sequence"/>
</dbReference>
<sequence length="132" mass="15615">MIILYFSCIILSFINTVFSHSNYETRLYDIIRKSIGKDDEQLLSETQIYNYLNPTKIPPINQQINSMKNKEESNMYIRDSWDPDDDYYFKWASLNRRPMESLAGRRRSIEKIVPGLKQQRINTGIWRSGLVG</sequence>
<keyword evidence="1" id="KW-0732">Signal</keyword>
<name>A0A815BSF0_9BILA</name>
<evidence type="ECO:0000313" key="3">
    <source>
        <dbReference type="EMBL" id="CAF3695977.1"/>
    </source>
</evidence>
<proteinExistence type="predicted"/>
<dbReference type="AlphaFoldDB" id="A0A815BSF0"/>
<reference evidence="2" key="1">
    <citation type="submission" date="2021-02" db="EMBL/GenBank/DDBJ databases">
        <authorList>
            <person name="Nowell W R."/>
        </authorList>
    </citation>
    <scope>NUCLEOTIDE SEQUENCE</scope>
</reference>
<gene>
    <name evidence="3" type="ORF">FNK824_LOCUS8835</name>
    <name evidence="2" type="ORF">SEV965_LOCUS24876</name>
</gene>
<accession>A0A815BSF0</accession>
<protein>
    <submittedName>
        <fullName evidence="2">Uncharacterized protein</fullName>
    </submittedName>
</protein>
<feature type="chain" id="PRO_5035686817" evidence="1">
    <location>
        <begin position="20"/>
        <end position="132"/>
    </location>
</feature>
<evidence type="ECO:0000313" key="4">
    <source>
        <dbReference type="Proteomes" id="UP000663889"/>
    </source>
</evidence>